<feature type="compositionally biased region" description="Basic and acidic residues" evidence="4">
    <location>
        <begin position="653"/>
        <end position="674"/>
    </location>
</feature>
<dbReference type="HOGENOM" id="CLU_017928_1_0_1"/>
<evidence type="ECO:0008006" key="9">
    <source>
        <dbReference type="Google" id="ProtNLM"/>
    </source>
</evidence>
<feature type="domain" description="RRM" evidence="5">
    <location>
        <begin position="299"/>
        <end position="371"/>
    </location>
</feature>
<feature type="zinc finger region" description="C3H1-type" evidence="3">
    <location>
        <begin position="204"/>
        <end position="232"/>
    </location>
</feature>
<dbReference type="GO" id="GO:0003723">
    <property type="term" value="F:RNA binding"/>
    <property type="evidence" value="ECO:0007669"/>
    <property type="project" value="UniProtKB-UniRule"/>
</dbReference>
<dbReference type="STRING" id="675120.N1PW07"/>
<feature type="compositionally biased region" description="Basic and acidic residues" evidence="4">
    <location>
        <begin position="101"/>
        <end position="110"/>
    </location>
</feature>
<sequence>MLFDEADSELLKTWIIEKGLKDVSDADSDVLADYVLALAKTDDPEPVAKANCVENLRDFLGDRSESVVDAVFDAIRTKAYDPSNAQVKAPEPQLNQPRKRGYNDWDHDDSQVSYQTFDRPTKQARRGGRGGRQQYGGGPAWQQQQQQSQQQGFPPMPALPPGMPQLDMDDPFGSLMAMSQAMGLPIPDMSRFAGAALNGNGFGGGSAQRCRDYDNKGYCSRGAQCPYEHGDNALVVRGNDEYDPVLSNVQPMRTGVVDTSPGGQGRGGHRGRGRGSNYRGGVNRAAFSHQGPIRDRSVTTIVVEQIPEDKFDAQSVRNFFKDFGDIMKVTMQPYKRLAIVRYSDHDSAQAAYDSPKSVFDNRFVKVYWYKPETLPRPPNGRATTPTANSNGGDVNMQEEVEPQIDLEELARKQEEAQRRHEEQKKQREEAEQQRNDLAAKQKAVEEEKEKLAEMLAKRTKKAPQTGINSGSAVDRKNEAEKLLAKLEAEAKVLGIDPEAAYQDSVDPAYPYRGRGGYRGRYRGRGGYNPSTRGGWHGARGGAVKRLDNRPKAVLVAFKDGTFEEHEEALRQWILFNGSDTHDLSNHPTQSDAAIVTCTERYIAENFIAMARMPDFQLAGKVDVSWYKPAASENTEAEVTADGLTASDNDPEPEERVDMRDDRDFDTAEDDTRWD</sequence>
<reference evidence="8" key="1">
    <citation type="journal article" date="2012" name="PLoS Genet.">
        <title>The genomes of the fungal plant pathogens Cladosporium fulvum and Dothistroma septosporum reveal adaptation to different hosts and lifestyles but also signatures of common ancestry.</title>
        <authorList>
            <person name="de Wit P.J.G.M."/>
            <person name="van der Burgt A."/>
            <person name="Oekmen B."/>
            <person name="Stergiopoulos I."/>
            <person name="Abd-Elsalam K.A."/>
            <person name="Aerts A.L."/>
            <person name="Bahkali A.H."/>
            <person name="Beenen H.G."/>
            <person name="Chettri P."/>
            <person name="Cox M.P."/>
            <person name="Datema E."/>
            <person name="de Vries R.P."/>
            <person name="Dhillon B."/>
            <person name="Ganley A.R."/>
            <person name="Griffiths S.A."/>
            <person name="Guo Y."/>
            <person name="Hamelin R.C."/>
            <person name="Henrissat B."/>
            <person name="Kabir M.S."/>
            <person name="Jashni M.K."/>
            <person name="Kema G."/>
            <person name="Klaubauf S."/>
            <person name="Lapidus A."/>
            <person name="Levasseur A."/>
            <person name="Lindquist E."/>
            <person name="Mehrabi R."/>
            <person name="Ohm R.A."/>
            <person name="Owen T.J."/>
            <person name="Salamov A."/>
            <person name="Schwelm A."/>
            <person name="Schijlen E."/>
            <person name="Sun H."/>
            <person name="van den Burg H.A."/>
            <person name="van Ham R.C.H.J."/>
            <person name="Zhang S."/>
            <person name="Goodwin S.B."/>
            <person name="Grigoriev I.V."/>
            <person name="Collemare J."/>
            <person name="Bradshaw R.E."/>
        </authorList>
    </citation>
    <scope>NUCLEOTIDE SEQUENCE [LARGE SCALE GENOMIC DNA]</scope>
    <source>
        <strain evidence="8">NZE10 / CBS 128990</strain>
    </source>
</reference>
<evidence type="ECO:0000259" key="5">
    <source>
        <dbReference type="PROSITE" id="PS50102"/>
    </source>
</evidence>
<reference evidence="7 8" key="2">
    <citation type="journal article" date="2012" name="PLoS Pathog.">
        <title>Diverse lifestyles and strategies of plant pathogenesis encoded in the genomes of eighteen Dothideomycetes fungi.</title>
        <authorList>
            <person name="Ohm R.A."/>
            <person name="Feau N."/>
            <person name="Henrissat B."/>
            <person name="Schoch C.L."/>
            <person name="Horwitz B.A."/>
            <person name="Barry K.W."/>
            <person name="Condon B.J."/>
            <person name="Copeland A.C."/>
            <person name="Dhillon B."/>
            <person name="Glaser F."/>
            <person name="Hesse C.N."/>
            <person name="Kosti I."/>
            <person name="LaButti K."/>
            <person name="Lindquist E.A."/>
            <person name="Lucas S."/>
            <person name="Salamov A.A."/>
            <person name="Bradshaw R.E."/>
            <person name="Ciuffetti L."/>
            <person name="Hamelin R.C."/>
            <person name="Kema G.H.J."/>
            <person name="Lawrence C."/>
            <person name="Scott J.A."/>
            <person name="Spatafora J.W."/>
            <person name="Turgeon B.G."/>
            <person name="de Wit P.J.G.M."/>
            <person name="Zhong S."/>
            <person name="Goodwin S.B."/>
            <person name="Grigoriev I.V."/>
        </authorList>
    </citation>
    <scope>NUCLEOTIDE SEQUENCE [LARGE SCALE GENOMIC DNA]</scope>
    <source>
        <strain evidence="8">NZE10 / CBS 128990</strain>
    </source>
</reference>
<dbReference type="GO" id="GO:0005634">
    <property type="term" value="C:nucleus"/>
    <property type="evidence" value="ECO:0007669"/>
    <property type="project" value="TreeGrafter"/>
</dbReference>
<feature type="compositionally biased region" description="Pro residues" evidence="4">
    <location>
        <begin position="154"/>
        <end position="163"/>
    </location>
</feature>
<keyword evidence="8" id="KW-1185">Reference proteome</keyword>
<dbReference type="eggNOG" id="KOG2135">
    <property type="taxonomic scope" value="Eukaryota"/>
</dbReference>
<dbReference type="InterPro" id="IPR000571">
    <property type="entry name" value="Znf_CCCH"/>
</dbReference>
<feature type="region of interest" description="Disordered" evidence="4">
    <location>
        <begin position="252"/>
        <end position="279"/>
    </location>
</feature>
<dbReference type="InterPro" id="IPR012677">
    <property type="entry name" value="Nucleotide-bd_a/b_plait_sf"/>
</dbReference>
<dbReference type="OMA" id="ITYDSHA"/>
<evidence type="ECO:0000259" key="6">
    <source>
        <dbReference type="PROSITE" id="PS50103"/>
    </source>
</evidence>
<protein>
    <recommendedName>
        <fullName evidence="9">C3H1-type domain-containing protein</fullName>
    </recommendedName>
</protein>
<dbReference type="SUPFAM" id="SSF54928">
    <property type="entry name" value="RNA-binding domain, RBD"/>
    <property type="match status" value="1"/>
</dbReference>
<dbReference type="PROSITE" id="PS50103">
    <property type="entry name" value="ZF_C3H1"/>
    <property type="match status" value="1"/>
</dbReference>
<gene>
    <name evidence="7" type="ORF">DOTSEDRAFT_50585</name>
</gene>
<dbReference type="Gene3D" id="3.30.70.330">
    <property type="match status" value="1"/>
</dbReference>
<feature type="region of interest" description="Disordered" evidence="4">
    <location>
        <begin position="631"/>
        <end position="674"/>
    </location>
</feature>
<name>N1PW07_DOTSN</name>
<evidence type="ECO:0000313" key="8">
    <source>
        <dbReference type="Proteomes" id="UP000016933"/>
    </source>
</evidence>
<dbReference type="InterPro" id="IPR000504">
    <property type="entry name" value="RRM_dom"/>
</dbReference>
<evidence type="ECO:0000256" key="3">
    <source>
        <dbReference type="PROSITE-ProRule" id="PRU00723"/>
    </source>
</evidence>
<dbReference type="FunFam" id="3.30.70.330:FF:000647">
    <property type="entry name" value="CCCH zinc finger and RRM domain protein"/>
    <property type="match status" value="1"/>
</dbReference>
<dbReference type="InterPro" id="IPR045137">
    <property type="entry name" value="RBM26/27"/>
</dbReference>
<evidence type="ECO:0000313" key="7">
    <source>
        <dbReference type="EMBL" id="EME47108.1"/>
    </source>
</evidence>
<evidence type="ECO:0000256" key="2">
    <source>
        <dbReference type="PROSITE-ProRule" id="PRU00176"/>
    </source>
</evidence>
<dbReference type="GO" id="GO:0008270">
    <property type="term" value="F:zinc ion binding"/>
    <property type="evidence" value="ECO:0007669"/>
    <property type="project" value="UniProtKB-KW"/>
</dbReference>
<dbReference type="EMBL" id="KB446536">
    <property type="protein sequence ID" value="EME47108.1"/>
    <property type="molecule type" value="Genomic_DNA"/>
</dbReference>
<dbReference type="Proteomes" id="UP000016933">
    <property type="component" value="Unassembled WGS sequence"/>
</dbReference>
<dbReference type="PANTHER" id="PTHR14398:SF0">
    <property type="entry name" value="ZINC FINGER PROTEIN SWM"/>
    <property type="match status" value="1"/>
</dbReference>
<feature type="region of interest" description="Disordered" evidence="4">
    <location>
        <begin position="83"/>
        <end position="173"/>
    </location>
</feature>
<dbReference type="SMART" id="SM00360">
    <property type="entry name" value="RRM"/>
    <property type="match status" value="1"/>
</dbReference>
<feature type="compositionally biased region" description="Polar residues" evidence="4">
    <location>
        <begin position="381"/>
        <end position="392"/>
    </location>
</feature>
<dbReference type="Pfam" id="PF00076">
    <property type="entry name" value="RRM_1"/>
    <property type="match status" value="1"/>
</dbReference>
<keyword evidence="3" id="KW-0863">Zinc-finger</keyword>
<accession>N1PW07</accession>
<feature type="region of interest" description="Disordered" evidence="4">
    <location>
        <begin position="371"/>
        <end position="397"/>
    </location>
</feature>
<feature type="compositionally biased region" description="Low complexity" evidence="4">
    <location>
        <begin position="140"/>
        <end position="153"/>
    </location>
</feature>
<dbReference type="CDD" id="cd12257">
    <property type="entry name" value="RRM1_RBM26_like"/>
    <property type="match status" value="1"/>
</dbReference>
<feature type="region of interest" description="Disordered" evidence="4">
    <location>
        <begin position="522"/>
        <end position="541"/>
    </location>
</feature>
<feature type="compositionally biased region" description="Gly residues" evidence="4">
    <location>
        <begin position="130"/>
        <end position="139"/>
    </location>
</feature>
<feature type="domain" description="C3H1-type" evidence="6">
    <location>
        <begin position="204"/>
        <end position="232"/>
    </location>
</feature>
<dbReference type="PROSITE" id="PS50102">
    <property type="entry name" value="RRM"/>
    <property type="match status" value="1"/>
</dbReference>
<proteinExistence type="predicted"/>
<organism evidence="7 8">
    <name type="scientific">Dothistroma septosporum (strain NZE10 / CBS 128990)</name>
    <name type="common">Red band needle blight fungus</name>
    <name type="synonym">Mycosphaerella pini</name>
    <dbReference type="NCBI Taxonomy" id="675120"/>
    <lineage>
        <taxon>Eukaryota</taxon>
        <taxon>Fungi</taxon>
        <taxon>Dikarya</taxon>
        <taxon>Ascomycota</taxon>
        <taxon>Pezizomycotina</taxon>
        <taxon>Dothideomycetes</taxon>
        <taxon>Dothideomycetidae</taxon>
        <taxon>Mycosphaerellales</taxon>
        <taxon>Mycosphaerellaceae</taxon>
        <taxon>Dothistroma</taxon>
    </lineage>
</organism>
<evidence type="ECO:0000256" key="4">
    <source>
        <dbReference type="SAM" id="MobiDB-lite"/>
    </source>
</evidence>
<keyword evidence="1 2" id="KW-0694">RNA-binding</keyword>
<keyword evidence="3" id="KW-0479">Metal-binding</keyword>
<dbReference type="PANTHER" id="PTHR14398">
    <property type="entry name" value="RNA RECOGNITION RRM/RNP DOMAIN"/>
    <property type="match status" value="1"/>
</dbReference>
<dbReference type="InterPro" id="IPR035979">
    <property type="entry name" value="RBD_domain_sf"/>
</dbReference>
<dbReference type="OrthoDB" id="443401at2759"/>
<keyword evidence="3" id="KW-0862">Zinc</keyword>
<dbReference type="AlphaFoldDB" id="N1PW07"/>
<feature type="region of interest" description="Disordered" evidence="4">
    <location>
        <begin position="412"/>
        <end position="441"/>
    </location>
</feature>
<evidence type="ECO:0000256" key="1">
    <source>
        <dbReference type="ARBA" id="ARBA00022884"/>
    </source>
</evidence>